<evidence type="ECO:0000256" key="3">
    <source>
        <dbReference type="PROSITE-ProRule" id="PRU00267"/>
    </source>
</evidence>
<dbReference type="InterPro" id="IPR036910">
    <property type="entry name" value="HMG_box_dom_sf"/>
</dbReference>
<feature type="compositionally biased region" description="Basic residues" evidence="5">
    <location>
        <begin position="51"/>
        <end position="60"/>
    </location>
</feature>
<dbReference type="PROSITE" id="PS50118">
    <property type="entry name" value="HMG_BOX_2"/>
    <property type="match status" value="1"/>
</dbReference>
<feature type="DNA-binding region" description="HMG box" evidence="3">
    <location>
        <begin position="68"/>
        <end position="136"/>
    </location>
</feature>
<keyword evidence="1 3" id="KW-0238">DNA-binding</keyword>
<dbReference type="PANTHER" id="PTHR46040">
    <property type="entry name" value="HIGH MOBILITY GROUP PROTEIN 2"/>
    <property type="match status" value="1"/>
</dbReference>
<dbReference type="OrthoDB" id="3213154at2759"/>
<gene>
    <name evidence="7" type="ORF">CHIRRI_LOCUS12516</name>
</gene>
<dbReference type="GO" id="GO:0003677">
    <property type="term" value="F:DNA binding"/>
    <property type="evidence" value="ECO:0007669"/>
    <property type="project" value="UniProtKB-UniRule"/>
</dbReference>
<proteinExistence type="predicted"/>
<keyword evidence="8" id="KW-1185">Reference proteome</keyword>
<reference evidence="7" key="2">
    <citation type="submission" date="2022-10" db="EMBL/GenBank/DDBJ databases">
        <authorList>
            <consortium name="ENA_rothamsted_submissions"/>
            <consortium name="culmorum"/>
            <person name="King R."/>
        </authorList>
    </citation>
    <scope>NUCLEOTIDE SEQUENCE</scope>
</reference>
<feature type="region of interest" description="Disordered" evidence="5">
    <location>
        <begin position="1"/>
        <end position="60"/>
    </location>
</feature>
<sequence>MSTEAVNESLEEQQTQGMDLSMSNQTESKIDITNDTIEDKSVTPSPVALPVKKKRKKSKKIKRSAEYPKFYRNAYVRYCDEVRPKVCEENPALDSVEITKLVASKWYTLPKEDKQPYLDHAKIDKDRFELELKAYKTLNPDEVTEEKQPAKKRKVSNKKEVNDVKSKEESTNNHVNPENPEPAKPSTSAAPIPIPSTSFNMPSSSSFLHVPARPSISQNSMKIDEDILKVLIGQNCEVPIFTDTFLEHNKVIESELKVLRKNNIEIEQQNSVLMKHIENMQNGVSKVEMEIAENRKRNMQLEVYLTKLRVILSANFNSLQIPGWKGGATVENVDKYITDLAKVTSNNTLNKARDIIKKIDLQI</sequence>
<dbReference type="SUPFAM" id="SSF47095">
    <property type="entry name" value="HMG-box"/>
    <property type="match status" value="1"/>
</dbReference>
<evidence type="ECO:0000256" key="2">
    <source>
        <dbReference type="ARBA" id="ARBA00023242"/>
    </source>
</evidence>
<evidence type="ECO:0000256" key="5">
    <source>
        <dbReference type="SAM" id="MobiDB-lite"/>
    </source>
</evidence>
<dbReference type="GO" id="GO:0010468">
    <property type="term" value="P:regulation of gene expression"/>
    <property type="evidence" value="ECO:0007669"/>
    <property type="project" value="TreeGrafter"/>
</dbReference>
<reference evidence="7" key="1">
    <citation type="submission" date="2022-01" db="EMBL/GenBank/DDBJ databases">
        <authorList>
            <person name="King R."/>
        </authorList>
    </citation>
    <scope>NUCLEOTIDE SEQUENCE</scope>
</reference>
<protein>
    <recommendedName>
        <fullName evidence="6">HMG box domain-containing protein</fullName>
    </recommendedName>
</protein>
<organism evidence="7 8">
    <name type="scientific">Chironomus riparius</name>
    <dbReference type="NCBI Taxonomy" id="315576"/>
    <lineage>
        <taxon>Eukaryota</taxon>
        <taxon>Metazoa</taxon>
        <taxon>Ecdysozoa</taxon>
        <taxon>Arthropoda</taxon>
        <taxon>Hexapoda</taxon>
        <taxon>Insecta</taxon>
        <taxon>Pterygota</taxon>
        <taxon>Neoptera</taxon>
        <taxon>Endopterygota</taxon>
        <taxon>Diptera</taxon>
        <taxon>Nematocera</taxon>
        <taxon>Chironomoidea</taxon>
        <taxon>Chironomidae</taxon>
        <taxon>Chironominae</taxon>
        <taxon>Chironomus</taxon>
    </lineage>
</organism>
<feature type="compositionally biased region" description="Polar residues" evidence="5">
    <location>
        <begin position="1"/>
        <end position="27"/>
    </location>
</feature>
<feature type="coiled-coil region" evidence="4">
    <location>
        <begin position="249"/>
        <end position="297"/>
    </location>
</feature>
<dbReference type="AlphaFoldDB" id="A0A9N9S551"/>
<evidence type="ECO:0000313" key="7">
    <source>
        <dbReference type="EMBL" id="CAG9809696.1"/>
    </source>
</evidence>
<name>A0A9N9S551_9DIPT</name>
<dbReference type="GO" id="GO:0005634">
    <property type="term" value="C:nucleus"/>
    <property type="evidence" value="ECO:0007669"/>
    <property type="project" value="UniProtKB-UniRule"/>
</dbReference>
<feature type="region of interest" description="Disordered" evidence="5">
    <location>
        <begin position="141"/>
        <end position="198"/>
    </location>
</feature>
<dbReference type="PANTHER" id="PTHR46040:SF3">
    <property type="entry name" value="HIGH MOBILITY GROUP PROTEIN 2"/>
    <property type="match status" value="1"/>
</dbReference>
<dbReference type="SMART" id="SM00398">
    <property type="entry name" value="HMG"/>
    <property type="match status" value="1"/>
</dbReference>
<keyword evidence="2 3" id="KW-0539">Nucleus</keyword>
<evidence type="ECO:0000313" key="8">
    <source>
        <dbReference type="Proteomes" id="UP001153620"/>
    </source>
</evidence>
<evidence type="ECO:0000256" key="4">
    <source>
        <dbReference type="SAM" id="Coils"/>
    </source>
</evidence>
<dbReference type="EMBL" id="OU895879">
    <property type="protein sequence ID" value="CAG9809696.1"/>
    <property type="molecule type" value="Genomic_DNA"/>
</dbReference>
<feature type="domain" description="HMG box" evidence="6">
    <location>
        <begin position="68"/>
        <end position="136"/>
    </location>
</feature>
<dbReference type="InterPro" id="IPR009071">
    <property type="entry name" value="HMG_box_dom"/>
</dbReference>
<evidence type="ECO:0000259" key="6">
    <source>
        <dbReference type="PROSITE" id="PS50118"/>
    </source>
</evidence>
<evidence type="ECO:0000256" key="1">
    <source>
        <dbReference type="ARBA" id="ARBA00023125"/>
    </source>
</evidence>
<dbReference type="Proteomes" id="UP001153620">
    <property type="component" value="Chromosome 3"/>
</dbReference>
<accession>A0A9N9S551</accession>
<keyword evidence="4" id="KW-0175">Coiled coil</keyword>
<dbReference type="Gene3D" id="1.10.30.10">
    <property type="entry name" value="High mobility group box domain"/>
    <property type="match status" value="1"/>
</dbReference>
<dbReference type="Pfam" id="PF00505">
    <property type="entry name" value="HMG_box"/>
    <property type="match status" value="1"/>
</dbReference>
<feature type="compositionally biased region" description="Basic and acidic residues" evidence="5">
    <location>
        <begin position="28"/>
        <end position="41"/>
    </location>
</feature>
<feature type="compositionally biased region" description="Low complexity" evidence="5">
    <location>
        <begin position="185"/>
        <end position="198"/>
    </location>
</feature>
<feature type="compositionally biased region" description="Basic and acidic residues" evidence="5">
    <location>
        <begin position="157"/>
        <end position="171"/>
    </location>
</feature>
<dbReference type="InterPro" id="IPR051965">
    <property type="entry name" value="ChromReg_NeuronalGeneExpr"/>
</dbReference>